<comment type="caution">
    <text evidence="2">The sequence shown here is derived from an EMBL/GenBank/DDBJ whole genome shotgun (WGS) entry which is preliminary data.</text>
</comment>
<name>A0AAV7MNA1_PLEWA</name>
<dbReference type="PANTHER" id="PTHR47027">
    <property type="entry name" value="REVERSE TRANSCRIPTASE DOMAIN-CONTAINING PROTEIN"/>
    <property type="match status" value="1"/>
</dbReference>
<dbReference type="PROSITE" id="PS50878">
    <property type="entry name" value="RT_POL"/>
    <property type="match status" value="1"/>
</dbReference>
<dbReference type="AlphaFoldDB" id="A0AAV7MNA1"/>
<dbReference type="Proteomes" id="UP001066276">
    <property type="component" value="Chromosome 9"/>
</dbReference>
<evidence type="ECO:0000259" key="1">
    <source>
        <dbReference type="PROSITE" id="PS50878"/>
    </source>
</evidence>
<organism evidence="2 3">
    <name type="scientific">Pleurodeles waltl</name>
    <name type="common">Iberian ribbed newt</name>
    <dbReference type="NCBI Taxonomy" id="8319"/>
    <lineage>
        <taxon>Eukaryota</taxon>
        <taxon>Metazoa</taxon>
        <taxon>Chordata</taxon>
        <taxon>Craniata</taxon>
        <taxon>Vertebrata</taxon>
        <taxon>Euteleostomi</taxon>
        <taxon>Amphibia</taxon>
        <taxon>Batrachia</taxon>
        <taxon>Caudata</taxon>
        <taxon>Salamandroidea</taxon>
        <taxon>Salamandridae</taxon>
        <taxon>Pleurodelinae</taxon>
        <taxon>Pleurodeles</taxon>
    </lineage>
</organism>
<evidence type="ECO:0000313" key="2">
    <source>
        <dbReference type="EMBL" id="KAJ1104861.1"/>
    </source>
</evidence>
<gene>
    <name evidence="2" type="ORF">NDU88_002270</name>
</gene>
<dbReference type="PANTHER" id="PTHR47027:SF26">
    <property type="entry name" value="REVERSE TRANSCRIPTASE DOMAIN-CONTAINING PROTEIN"/>
    <property type="match status" value="1"/>
</dbReference>
<dbReference type="EMBL" id="JANPWB010000013">
    <property type="protein sequence ID" value="KAJ1104861.1"/>
    <property type="molecule type" value="Genomic_DNA"/>
</dbReference>
<dbReference type="InterPro" id="IPR000477">
    <property type="entry name" value="RT_dom"/>
</dbReference>
<dbReference type="SUPFAM" id="SSF56672">
    <property type="entry name" value="DNA/RNA polymerases"/>
    <property type="match status" value="1"/>
</dbReference>
<dbReference type="Pfam" id="PF00078">
    <property type="entry name" value="RVT_1"/>
    <property type="match status" value="1"/>
</dbReference>
<sequence>MEDGHLPESQCGFREGGETVDMKFAGRQLQEKCQEQNRDLYTTFVDLTKAFDTFSREGLWRIMETFGCPGKFISMVRQFHDGMLDRDLDKGDSSDAFPVNNGVKQGCVLAPMLFSMMFLAKLSDAFCYDEQTSIKIRYRTHGRMFNLRRLQAKTKVVEDFVRNFLFADDCTLNSAREAQMQQSMNRFSTACRNVGLTISTKKTEVLHQPAPQKMYTEPTITTEGEILKAVDKFTHLGSTLSRSVNIDDEVDTHIVKASSVFGRLQELVWERRGFKLTTKLKMYKAVVLPTLLYACETWTVYECHAKKLNRFHMNC</sequence>
<dbReference type="CDD" id="cd01650">
    <property type="entry name" value="RT_nLTR_like"/>
    <property type="match status" value="1"/>
</dbReference>
<reference evidence="2" key="1">
    <citation type="journal article" date="2022" name="bioRxiv">
        <title>Sequencing and chromosome-scale assembly of the giantPleurodeles waltlgenome.</title>
        <authorList>
            <person name="Brown T."/>
            <person name="Elewa A."/>
            <person name="Iarovenko S."/>
            <person name="Subramanian E."/>
            <person name="Araus A.J."/>
            <person name="Petzold A."/>
            <person name="Susuki M."/>
            <person name="Suzuki K.-i.T."/>
            <person name="Hayashi T."/>
            <person name="Toyoda A."/>
            <person name="Oliveira C."/>
            <person name="Osipova E."/>
            <person name="Leigh N.D."/>
            <person name="Simon A."/>
            <person name="Yun M.H."/>
        </authorList>
    </citation>
    <scope>NUCLEOTIDE SEQUENCE</scope>
    <source>
        <strain evidence="2">20211129_DDA</strain>
        <tissue evidence="2">Liver</tissue>
    </source>
</reference>
<proteinExistence type="predicted"/>
<keyword evidence="3" id="KW-1185">Reference proteome</keyword>
<feature type="domain" description="Reverse transcriptase" evidence="1">
    <location>
        <begin position="1"/>
        <end position="227"/>
    </location>
</feature>
<dbReference type="InterPro" id="IPR043502">
    <property type="entry name" value="DNA/RNA_pol_sf"/>
</dbReference>
<accession>A0AAV7MNA1</accession>
<protein>
    <recommendedName>
        <fullName evidence="1">Reverse transcriptase domain-containing protein</fullName>
    </recommendedName>
</protein>
<evidence type="ECO:0000313" key="3">
    <source>
        <dbReference type="Proteomes" id="UP001066276"/>
    </source>
</evidence>